<evidence type="ECO:0000256" key="3">
    <source>
        <dbReference type="ARBA" id="ARBA00023125"/>
    </source>
</evidence>
<dbReference type="EMBL" id="JACCAC010000001">
    <property type="protein sequence ID" value="NYG55233.1"/>
    <property type="molecule type" value="Genomic_DNA"/>
</dbReference>
<dbReference type="Gene3D" id="3.30.450.40">
    <property type="match status" value="1"/>
</dbReference>
<evidence type="ECO:0000313" key="9">
    <source>
        <dbReference type="EMBL" id="NYG55233.1"/>
    </source>
</evidence>
<keyword evidence="4" id="KW-0804">Transcription</keyword>
<name>A0A7Y9RUQ2_9ACTN</name>
<evidence type="ECO:0000259" key="8">
    <source>
        <dbReference type="PROSITE" id="PS51078"/>
    </source>
</evidence>
<evidence type="ECO:0000256" key="2">
    <source>
        <dbReference type="ARBA" id="ARBA00023015"/>
    </source>
</evidence>
<comment type="function">
    <text evidence="5">May be an activator protein for the gylABX operon.</text>
</comment>
<dbReference type="GO" id="GO:0045892">
    <property type="term" value="P:negative regulation of DNA-templated transcription"/>
    <property type="evidence" value="ECO:0007669"/>
    <property type="project" value="TreeGrafter"/>
</dbReference>
<sequence>MPGTVQSVERAAAILRLLATEPEPVPLGQVATALGLAKPTAHGLLRTLQDVGFVDQDPPTGGYLVGADLLHLGSTPLDLNELRSAALNWVDTLAARTGEASLLAAWRDGEVVVAHVVLAPGPAGGRQVLPLHASAHGKVLLAFDPGAARSVRGRELEAHTFRTITEPAALQRALADVRDTGWAAVVEEAEPGCAAIAAPVRDRGGYVVAAVGLEGPVARICDDRLRPRADLAAEVVAVARSTSRALGHGART</sequence>
<evidence type="ECO:0000313" key="10">
    <source>
        <dbReference type="Proteomes" id="UP000544110"/>
    </source>
</evidence>
<evidence type="ECO:0000259" key="7">
    <source>
        <dbReference type="PROSITE" id="PS51077"/>
    </source>
</evidence>
<dbReference type="GO" id="GO:0003677">
    <property type="term" value="F:DNA binding"/>
    <property type="evidence" value="ECO:0007669"/>
    <property type="project" value="UniProtKB-KW"/>
</dbReference>
<proteinExistence type="predicted"/>
<dbReference type="Pfam" id="PF01614">
    <property type="entry name" value="IclR_C"/>
    <property type="match status" value="1"/>
</dbReference>
<dbReference type="InterPro" id="IPR036388">
    <property type="entry name" value="WH-like_DNA-bd_sf"/>
</dbReference>
<dbReference type="Pfam" id="PF09339">
    <property type="entry name" value="HTH_IclR"/>
    <property type="match status" value="1"/>
</dbReference>
<evidence type="ECO:0000256" key="4">
    <source>
        <dbReference type="ARBA" id="ARBA00023163"/>
    </source>
</evidence>
<evidence type="ECO:0000256" key="6">
    <source>
        <dbReference type="ARBA" id="ARBA00070406"/>
    </source>
</evidence>
<dbReference type="GO" id="GO:0003700">
    <property type="term" value="F:DNA-binding transcription factor activity"/>
    <property type="evidence" value="ECO:0007669"/>
    <property type="project" value="TreeGrafter"/>
</dbReference>
<dbReference type="InterPro" id="IPR005471">
    <property type="entry name" value="Tscrpt_reg_IclR_N"/>
</dbReference>
<dbReference type="PROSITE" id="PS51077">
    <property type="entry name" value="HTH_ICLR"/>
    <property type="match status" value="1"/>
</dbReference>
<dbReference type="AlphaFoldDB" id="A0A7Y9RUQ2"/>
<feature type="domain" description="HTH iclR-type" evidence="7">
    <location>
        <begin position="5"/>
        <end position="67"/>
    </location>
</feature>
<protein>
    <recommendedName>
        <fullName evidence="6">Glycerol operon regulatory protein</fullName>
    </recommendedName>
</protein>
<dbReference type="GO" id="GO:0006071">
    <property type="term" value="P:glycerol metabolic process"/>
    <property type="evidence" value="ECO:0007669"/>
    <property type="project" value="UniProtKB-KW"/>
</dbReference>
<dbReference type="SMART" id="SM00346">
    <property type="entry name" value="HTH_ICLR"/>
    <property type="match status" value="1"/>
</dbReference>
<dbReference type="SUPFAM" id="SSF46785">
    <property type="entry name" value="Winged helix' DNA-binding domain"/>
    <property type="match status" value="1"/>
</dbReference>
<dbReference type="PROSITE" id="PS51078">
    <property type="entry name" value="ICLR_ED"/>
    <property type="match status" value="1"/>
</dbReference>
<dbReference type="InterPro" id="IPR036390">
    <property type="entry name" value="WH_DNA-bd_sf"/>
</dbReference>
<dbReference type="PANTHER" id="PTHR30136">
    <property type="entry name" value="HELIX-TURN-HELIX TRANSCRIPTIONAL REGULATOR, ICLR FAMILY"/>
    <property type="match status" value="1"/>
</dbReference>
<keyword evidence="1" id="KW-0319">Glycerol metabolism</keyword>
<dbReference type="InterPro" id="IPR029016">
    <property type="entry name" value="GAF-like_dom_sf"/>
</dbReference>
<comment type="caution">
    <text evidence="9">The sequence shown here is derived from an EMBL/GenBank/DDBJ whole genome shotgun (WGS) entry which is preliminary data.</text>
</comment>
<dbReference type="InterPro" id="IPR014757">
    <property type="entry name" value="Tscrpt_reg_IclR_C"/>
</dbReference>
<organism evidence="9 10">
    <name type="scientific">Nocardioides perillae</name>
    <dbReference type="NCBI Taxonomy" id="1119534"/>
    <lineage>
        <taxon>Bacteria</taxon>
        <taxon>Bacillati</taxon>
        <taxon>Actinomycetota</taxon>
        <taxon>Actinomycetes</taxon>
        <taxon>Propionibacteriales</taxon>
        <taxon>Nocardioidaceae</taxon>
        <taxon>Nocardioides</taxon>
    </lineage>
</organism>
<gene>
    <name evidence="9" type="ORF">BJ989_001537</name>
</gene>
<dbReference type="Gene3D" id="1.10.10.10">
    <property type="entry name" value="Winged helix-like DNA-binding domain superfamily/Winged helix DNA-binding domain"/>
    <property type="match status" value="1"/>
</dbReference>
<accession>A0A7Y9RUQ2</accession>
<keyword evidence="3 9" id="KW-0238">DNA-binding</keyword>
<reference evidence="9 10" key="1">
    <citation type="submission" date="2020-07" db="EMBL/GenBank/DDBJ databases">
        <title>Sequencing the genomes of 1000 actinobacteria strains.</title>
        <authorList>
            <person name="Klenk H.-P."/>
        </authorList>
    </citation>
    <scope>NUCLEOTIDE SEQUENCE [LARGE SCALE GENOMIC DNA]</scope>
    <source>
        <strain evidence="9 10">DSM 24552</strain>
    </source>
</reference>
<dbReference type="InterPro" id="IPR050707">
    <property type="entry name" value="HTH_MetabolicPath_Reg"/>
</dbReference>
<dbReference type="SUPFAM" id="SSF55781">
    <property type="entry name" value="GAF domain-like"/>
    <property type="match status" value="1"/>
</dbReference>
<dbReference type="Proteomes" id="UP000544110">
    <property type="component" value="Unassembled WGS sequence"/>
</dbReference>
<dbReference type="RefSeq" id="WP_179517717.1">
    <property type="nucleotide sequence ID" value="NZ_JACCAC010000001.1"/>
</dbReference>
<feature type="domain" description="IclR-ED" evidence="8">
    <location>
        <begin position="68"/>
        <end position="248"/>
    </location>
</feature>
<evidence type="ECO:0000256" key="1">
    <source>
        <dbReference type="ARBA" id="ARBA00022798"/>
    </source>
</evidence>
<keyword evidence="10" id="KW-1185">Reference proteome</keyword>
<keyword evidence="2" id="KW-0805">Transcription regulation</keyword>
<dbReference type="PANTHER" id="PTHR30136:SF24">
    <property type="entry name" value="HTH-TYPE TRANSCRIPTIONAL REPRESSOR ALLR"/>
    <property type="match status" value="1"/>
</dbReference>
<evidence type="ECO:0000256" key="5">
    <source>
        <dbReference type="ARBA" id="ARBA00058938"/>
    </source>
</evidence>
<dbReference type="FunFam" id="1.10.10.10:FF:000056">
    <property type="entry name" value="IclR family transcriptional regulator"/>
    <property type="match status" value="1"/>
</dbReference>